<feature type="compositionally biased region" description="Pro residues" evidence="2">
    <location>
        <begin position="420"/>
        <end position="431"/>
    </location>
</feature>
<feature type="region of interest" description="Disordered" evidence="2">
    <location>
        <begin position="243"/>
        <end position="262"/>
    </location>
</feature>
<feature type="region of interest" description="Disordered" evidence="2">
    <location>
        <begin position="296"/>
        <end position="353"/>
    </location>
</feature>
<feature type="compositionally biased region" description="Low complexity" evidence="2">
    <location>
        <begin position="334"/>
        <end position="347"/>
    </location>
</feature>
<dbReference type="InterPro" id="IPR005061">
    <property type="entry name" value="Ist1"/>
</dbReference>
<feature type="compositionally biased region" description="Polar residues" evidence="2">
    <location>
        <begin position="300"/>
        <end position="316"/>
    </location>
</feature>
<dbReference type="GO" id="GO:0008104">
    <property type="term" value="P:intracellular protein localization"/>
    <property type="evidence" value="ECO:0000318"/>
    <property type="project" value="GO_Central"/>
</dbReference>
<comment type="similarity">
    <text evidence="1">Belongs to the IST1 family.</text>
</comment>
<keyword evidence="4" id="KW-1185">Reference proteome</keyword>
<reference evidence="3 4" key="1">
    <citation type="journal article" date="2017" name="Nat. Commun.">
        <title>Genome assembly with in vitro proximity ligation data and whole-genome triplication in lettuce.</title>
        <authorList>
            <person name="Reyes-Chin-Wo S."/>
            <person name="Wang Z."/>
            <person name="Yang X."/>
            <person name="Kozik A."/>
            <person name="Arikit S."/>
            <person name="Song C."/>
            <person name="Xia L."/>
            <person name="Froenicke L."/>
            <person name="Lavelle D.O."/>
            <person name="Truco M.J."/>
            <person name="Xia R."/>
            <person name="Zhu S."/>
            <person name="Xu C."/>
            <person name="Xu H."/>
            <person name="Xu X."/>
            <person name="Cox K."/>
            <person name="Korf I."/>
            <person name="Meyers B.C."/>
            <person name="Michelmore R.W."/>
        </authorList>
    </citation>
    <scope>NUCLEOTIDE SEQUENCE [LARGE SCALE GENOMIC DNA]</scope>
    <source>
        <strain evidence="4">cv. Salinas</strain>
        <tissue evidence="3">Seedlings</tissue>
    </source>
</reference>
<comment type="caution">
    <text evidence="3">The sequence shown here is derived from an EMBL/GenBank/DDBJ whole genome shotgun (WGS) entry which is preliminary data.</text>
</comment>
<dbReference type="FunFam" id="1.20.1260.60:FF:000003">
    <property type="entry name" value="IST1-like protein isoform A"/>
    <property type="match status" value="1"/>
</dbReference>
<accession>A0A9R1XUT5</accession>
<dbReference type="Pfam" id="PF03398">
    <property type="entry name" value="Ist1"/>
    <property type="match status" value="1"/>
</dbReference>
<dbReference type="PANTHER" id="PTHR12161:SF55">
    <property type="entry name" value="REGULATOR OF VPS4 ACTIVITY IN THE MVB PATHWAY PROTEIN"/>
    <property type="match status" value="1"/>
</dbReference>
<dbReference type="GO" id="GO:0015031">
    <property type="term" value="P:protein transport"/>
    <property type="evidence" value="ECO:0007669"/>
    <property type="project" value="InterPro"/>
</dbReference>
<protein>
    <recommendedName>
        <fullName evidence="5">IST1-like protein</fullName>
    </recommendedName>
</protein>
<evidence type="ECO:0000313" key="3">
    <source>
        <dbReference type="EMBL" id="KAJ0220022.1"/>
    </source>
</evidence>
<dbReference type="Proteomes" id="UP000235145">
    <property type="component" value="Unassembled WGS sequence"/>
</dbReference>
<proteinExistence type="inferred from homology"/>
<dbReference type="PANTHER" id="PTHR12161">
    <property type="entry name" value="IST1 FAMILY MEMBER"/>
    <property type="match status" value="1"/>
</dbReference>
<dbReference type="EMBL" id="NBSK02000002">
    <property type="protein sequence ID" value="KAJ0220022.1"/>
    <property type="molecule type" value="Genomic_DNA"/>
</dbReference>
<name>A0A9R1XUT5_LACSA</name>
<feature type="region of interest" description="Disordered" evidence="2">
    <location>
        <begin position="388"/>
        <end position="448"/>
    </location>
</feature>
<dbReference type="OrthoDB" id="29853at2759"/>
<evidence type="ECO:0008006" key="5">
    <source>
        <dbReference type="Google" id="ProtNLM"/>
    </source>
</evidence>
<sequence length="463" mass="51536">MSITAGAKRHWKKAAKVTLALFFTGFNTSKCKTAAKLAVARIKLLRNKRQVVVRQMRRDIAMLLQSGQDATARIRVEHVMREQNILAANEFIELFCELIVQRLTIIAKQRECPVDLKEGISSLIFAAPRCSEIPELVALRDIFEKKYGKDFVGAATDLRPDCGVNRMLIEKLSVKTPPGEVKLKILKEIAKEYQVEWDTTESETELLKPPEKLIDGPQTFVSASSMPVNSMSDQFVQPVNRTSDQFVQPNNPPSRRYSGNGQNMQFNDTKSAAEAAAESAKMAIAAAEAAAYLANKDSHQSTSQPHGLGSRNSDNFDSIDYAKTSRQSSERSHISSAVDTNTTTTNTKGGQRRYSYNASGVRFDESDCEIDDSKLFRRHTINTAAPHKVSSSVKFDESESDYDEEIEMDHDHDHRSGGPPDRPAPGAPAPPSGYMKQGQRVHPKLPDYDTLAARFEALRHHKP</sequence>
<dbReference type="InterPro" id="IPR042277">
    <property type="entry name" value="IST1-like"/>
</dbReference>
<dbReference type="AlphaFoldDB" id="A0A9R1XUT5"/>
<evidence type="ECO:0000256" key="1">
    <source>
        <dbReference type="ARBA" id="ARBA00005536"/>
    </source>
</evidence>
<gene>
    <name evidence="3" type="ORF">LSAT_V11C200077300</name>
</gene>
<organism evidence="3 4">
    <name type="scientific">Lactuca sativa</name>
    <name type="common">Garden lettuce</name>
    <dbReference type="NCBI Taxonomy" id="4236"/>
    <lineage>
        <taxon>Eukaryota</taxon>
        <taxon>Viridiplantae</taxon>
        <taxon>Streptophyta</taxon>
        <taxon>Embryophyta</taxon>
        <taxon>Tracheophyta</taxon>
        <taxon>Spermatophyta</taxon>
        <taxon>Magnoliopsida</taxon>
        <taxon>eudicotyledons</taxon>
        <taxon>Gunneridae</taxon>
        <taxon>Pentapetalae</taxon>
        <taxon>asterids</taxon>
        <taxon>campanulids</taxon>
        <taxon>Asterales</taxon>
        <taxon>Asteraceae</taxon>
        <taxon>Cichorioideae</taxon>
        <taxon>Cichorieae</taxon>
        <taxon>Lactucinae</taxon>
        <taxon>Lactuca</taxon>
    </lineage>
</organism>
<evidence type="ECO:0000313" key="4">
    <source>
        <dbReference type="Proteomes" id="UP000235145"/>
    </source>
</evidence>
<feature type="compositionally biased region" description="Acidic residues" evidence="2">
    <location>
        <begin position="398"/>
        <end position="408"/>
    </location>
</feature>
<evidence type="ECO:0000256" key="2">
    <source>
        <dbReference type="SAM" id="MobiDB-lite"/>
    </source>
</evidence>
<dbReference type="Gene3D" id="1.20.1260.60">
    <property type="entry name" value="Vacuolar protein sorting-associated protein Ist1"/>
    <property type="match status" value="1"/>
</dbReference>